<comment type="caution">
    <text evidence="7">The sequence shown here is derived from an EMBL/GenBank/DDBJ whole genome shotgun (WGS) entry which is preliminary data.</text>
</comment>
<protein>
    <submittedName>
        <fullName evidence="7">NlpC/P60 family protein</fullName>
    </submittedName>
</protein>
<keyword evidence="2" id="KW-0645">Protease</keyword>
<keyword evidence="4" id="KW-0788">Thiol protease</keyword>
<reference evidence="8" key="1">
    <citation type="journal article" date="2019" name="Int. J. Syst. Evol. Microbiol.">
        <title>The Global Catalogue of Microorganisms (GCM) 10K type strain sequencing project: providing services to taxonomists for standard genome sequencing and annotation.</title>
        <authorList>
            <consortium name="The Broad Institute Genomics Platform"/>
            <consortium name="The Broad Institute Genome Sequencing Center for Infectious Disease"/>
            <person name="Wu L."/>
            <person name="Ma J."/>
        </authorList>
    </citation>
    <scope>NUCLEOTIDE SEQUENCE [LARGE SCALE GENOMIC DNA]</scope>
    <source>
        <strain evidence="8">KCTC 3950</strain>
    </source>
</reference>
<evidence type="ECO:0000313" key="7">
    <source>
        <dbReference type="EMBL" id="MFD2614039.1"/>
    </source>
</evidence>
<keyword evidence="8" id="KW-1185">Reference proteome</keyword>
<evidence type="ECO:0000256" key="3">
    <source>
        <dbReference type="ARBA" id="ARBA00022801"/>
    </source>
</evidence>
<feature type="transmembrane region" description="Helical" evidence="5">
    <location>
        <begin position="65"/>
        <end position="88"/>
    </location>
</feature>
<organism evidence="7 8">
    <name type="scientific">Paenibacillus gansuensis</name>
    <dbReference type="NCBI Taxonomy" id="306542"/>
    <lineage>
        <taxon>Bacteria</taxon>
        <taxon>Bacillati</taxon>
        <taxon>Bacillota</taxon>
        <taxon>Bacilli</taxon>
        <taxon>Bacillales</taxon>
        <taxon>Paenibacillaceae</taxon>
        <taxon>Paenibacillus</taxon>
    </lineage>
</organism>
<dbReference type="Pfam" id="PF00877">
    <property type="entry name" value="NLPC_P60"/>
    <property type="match status" value="1"/>
</dbReference>
<accession>A0ABW5PGJ6</accession>
<keyword evidence="5" id="KW-0812">Transmembrane</keyword>
<dbReference type="Proteomes" id="UP001597541">
    <property type="component" value="Unassembled WGS sequence"/>
</dbReference>
<evidence type="ECO:0000259" key="6">
    <source>
        <dbReference type="Pfam" id="PF00877"/>
    </source>
</evidence>
<evidence type="ECO:0000256" key="5">
    <source>
        <dbReference type="SAM" id="Phobius"/>
    </source>
</evidence>
<comment type="similarity">
    <text evidence="1">Belongs to the peptidase C40 family.</text>
</comment>
<dbReference type="SUPFAM" id="SSF54001">
    <property type="entry name" value="Cysteine proteinases"/>
    <property type="match status" value="1"/>
</dbReference>
<evidence type="ECO:0000256" key="1">
    <source>
        <dbReference type="ARBA" id="ARBA00007074"/>
    </source>
</evidence>
<proteinExistence type="inferred from homology"/>
<keyword evidence="3" id="KW-0378">Hydrolase</keyword>
<dbReference type="EMBL" id="JBHUME010000010">
    <property type="protein sequence ID" value="MFD2614039.1"/>
    <property type="molecule type" value="Genomic_DNA"/>
</dbReference>
<dbReference type="RefSeq" id="WP_377604483.1">
    <property type="nucleotide sequence ID" value="NZ_JBHUME010000010.1"/>
</dbReference>
<evidence type="ECO:0000313" key="8">
    <source>
        <dbReference type="Proteomes" id="UP001597541"/>
    </source>
</evidence>
<feature type="domain" description="NlpC/P60" evidence="6">
    <location>
        <begin position="28"/>
        <end position="69"/>
    </location>
</feature>
<keyword evidence="5" id="KW-1133">Transmembrane helix</keyword>
<sequence>MYARWSGAVDFGRRLKVVTISQTFRRITVTVPQAPGKGDLLFFVPERFPSNDIPGHVGIYIGEGKMIHCLPCLICSLELYLLGLTLYLQNKKSRCRVRRRA</sequence>
<evidence type="ECO:0000256" key="4">
    <source>
        <dbReference type="ARBA" id="ARBA00022807"/>
    </source>
</evidence>
<name>A0ABW5PGJ6_9BACL</name>
<evidence type="ECO:0000256" key="2">
    <source>
        <dbReference type="ARBA" id="ARBA00022670"/>
    </source>
</evidence>
<gene>
    <name evidence="7" type="ORF">ACFSUF_16660</name>
</gene>
<dbReference type="InterPro" id="IPR000064">
    <property type="entry name" value="NLP_P60_dom"/>
</dbReference>
<dbReference type="Gene3D" id="3.90.1720.10">
    <property type="entry name" value="endopeptidase domain like (from Nostoc punctiforme)"/>
    <property type="match status" value="1"/>
</dbReference>
<keyword evidence="5" id="KW-0472">Membrane</keyword>
<dbReference type="InterPro" id="IPR038765">
    <property type="entry name" value="Papain-like_cys_pep_sf"/>
</dbReference>